<dbReference type="Proteomes" id="UP001229421">
    <property type="component" value="Unassembled WGS sequence"/>
</dbReference>
<organism evidence="1 2">
    <name type="scientific">Tagetes erecta</name>
    <name type="common">African marigold</name>
    <dbReference type="NCBI Taxonomy" id="13708"/>
    <lineage>
        <taxon>Eukaryota</taxon>
        <taxon>Viridiplantae</taxon>
        <taxon>Streptophyta</taxon>
        <taxon>Embryophyta</taxon>
        <taxon>Tracheophyta</taxon>
        <taxon>Spermatophyta</taxon>
        <taxon>Magnoliopsida</taxon>
        <taxon>eudicotyledons</taxon>
        <taxon>Gunneridae</taxon>
        <taxon>Pentapetalae</taxon>
        <taxon>asterids</taxon>
        <taxon>campanulids</taxon>
        <taxon>Asterales</taxon>
        <taxon>Asteraceae</taxon>
        <taxon>Asteroideae</taxon>
        <taxon>Heliantheae alliance</taxon>
        <taxon>Tageteae</taxon>
        <taxon>Tagetes</taxon>
    </lineage>
</organism>
<dbReference type="AlphaFoldDB" id="A0AAD8NX31"/>
<reference evidence="1" key="1">
    <citation type="journal article" date="2023" name="bioRxiv">
        <title>Improved chromosome-level genome assembly for marigold (Tagetes erecta).</title>
        <authorList>
            <person name="Jiang F."/>
            <person name="Yuan L."/>
            <person name="Wang S."/>
            <person name="Wang H."/>
            <person name="Xu D."/>
            <person name="Wang A."/>
            <person name="Fan W."/>
        </authorList>
    </citation>
    <scope>NUCLEOTIDE SEQUENCE</scope>
    <source>
        <strain evidence="1">WSJ</strain>
        <tissue evidence="1">Leaf</tissue>
    </source>
</reference>
<dbReference type="EMBL" id="JAUHHV010000005">
    <property type="protein sequence ID" value="KAK1423919.1"/>
    <property type="molecule type" value="Genomic_DNA"/>
</dbReference>
<accession>A0AAD8NX31</accession>
<protein>
    <submittedName>
        <fullName evidence="1">Uncharacterized protein</fullName>
    </submittedName>
</protein>
<name>A0AAD8NX31_TARER</name>
<evidence type="ECO:0000313" key="2">
    <source>
        <dbReference type="Proteomes" id="UP001229421"/>
    </source>
</evidence>
<proteinExistence type="predicted"/>
<gene>
    <name evidence="1" type="ORF">QVD17_19230</name>
</gene>
<sequence>MNLPLIFLGQADTYLTFLLMQGYPKTFILCLDMDISSDDPLSDSRTSHNATKYHRFASMKHDRRHRVHHPGSIDSS</sequence>
<evidence type="ECO:0000313" key="1">
    <source>
        <dbReference type="EMBL" id="KAK1423919.1"/>
    </source>
</evidence>
<comment type="caution">
    <text evidence="1">The sequence shown here is derived from an EMBL/GenBank/DDBJ whole genome shotgun (WGS) entry which is preliminary data.</text>
</comment>
<keyword evidence="2" id="KW-1185">Reference proteome</keyword>